<protein>
    <submittedName>
        <fullName evidence="9">Sporulation protein kinase Pit1p</fullName>
    </submittedName>
</protein>
<organism evidence="9 10">
    <name type="scientific">[Candida] railenensis</name>
    <dbReference type="NCBI Taxonomy" id="45579"/>
    <lineage>
        <taxon>Eukaryota</taxon>
        <taxon>Fungi</taxon>
        <taxon>Dikarya</taxon>
        <taxon>Ascomycota</taxon>
        <taxon>Saccharomycotina</taxon>
        <taxon>Pichiomycetes</taxon>
        <taxon>Debaryomycetaceae</taxon>
        <taxon>Kurtzmaniella</taxon>
    </lineage>
</organism>
<accession>A0A9P0QN55</accession>
<sequence length="608" mass="69126">MLISTAKSLLSVNPCSFLHTISSSMDQVPFLSLQSYHNDYQSISTLGNGSFGTVVLAKYRHPIENLVEWNVNKKGTMLDLLSDSSNHLGPLVAIKTMNKKLTSIEDYARVKEYKFIISIPSHPSLVQIYSMFIDRSYLNLHIVMETMNQNLYQLMKSRKNVKFSSVTLKSILRQLADGIRHIHRHGYFHRDIKPENILVCHTQQYYCSNNNGCKFSNGTVPSSRSRDNFVVKIADYGLARHVNNVKAFTEYVSTRWYRSPEILLRNNGYSKPVDIWAFGAVAVEMATFRPLFPGANELDQIWKVLEILGSPSSDTGSDSEIDVDSNAPFGGFWDEAQSLASNLGFLLPSNPGVTINQILPEESYTDLGELVQKCLTWNPDKRISIEEVCQLAYFRNTSLSGPYVEPSRFFQEDEVADDHQIQNNYSVLDENTDPMPTLDPFYVHASPEKYGRKRDTQLNLQQHSLKNATTDYGPNFMGYRGADFYFTDRNNNGKEREEEDDSVLEGVEEEEEEESVLEDVLEYNGYNEQECNYEDESIQYILSHSKKIGIEYSWETNTKLETPALATSLLLRGELFDTENSDVERTHGQEDELGIGDISIGSIKEISC</sequence>
<reference evidence="9" key="1">
    <citation type="submission" date="2022-03" db="EMBL/GenBank/DDBJ databases">
        <authorList>
            <person name="Legras J.-L."/>
            <person name="Devillers H."/>
            <person name="Grondin C."/>
        </authorList>
    </citation>
    <scope>NUCLEOTIDE SEQUENCE</scope>
    <source>
        <strain evidence="9">CLIB 1423</strain>
    </source>
</reference>
<evidence type="ECO:0000256" key="6">
    <source>
        <dbReference type="ARBA" id="ARBA00022840"/>
    </source>
</evidence>
<evidence type="ECO:0000256" key="7">
    <source>
        <dbReference type="SAM" id="MobiDB-lite"/>
    </source>
</evidence>
<dbReference type="SUPFAM" id="SSF56112">
    <property type="entry name" value="Protein kinase-like (PK-like)"/>
    <property type="match status" value="1"/>
</dbReference>
<keyword evidence="4" id="KW-0547">Nucleotide-binding</keyword>
<dbReference type="GO" id="GO:0004674">
    <property type="term" value="F:protein serine/threonine kinase activity"/>
    <property type="evidence" value="ECO:0007669"/>
    <property type="project" value="UniProtKB-KW"/>
</dbReference>
<dbReference type="AlphaFoldDB" id="A0A9P0QN55"/>
<evidence type="ECO:0000256" key="2">
    <source>
        <dbReference type="ARBA" id="ARBA00022527"/>
    </source>
</evidence>
<proteinExistence type="inferred from homology"/>
<feature type="compositionally biased region" description="Acidic residues" evidence="7">
    <location>
        <begin position="497"/>
        <end position="511"/>
    </location>
</feature>
<keyword evidence="10" id="KW-1185">Reference proteome</keyword>
<evidence type="ECO:0000313" key="9">
    <source>
        <dbReference type="EMBL" id="CAH2351812.1"/>
    </source>
</evidence>
<dbReference type="InterPro" id="IPR011009">
    <property type="entry name" value="Kinase-like_dom_sf"/>
</dbReference>
<feature type="region of interest" description="Disordered" evidence="7">
    <location>
        <begin position="489"/>
        <end position="511"/>
    </location>
</feature>
<dbReference type="OrthoDB" id="2158884at2759"/>
<dbReference type="InterPro" id="IPR008271">
    <property type="entry name" value="Ser/Thr_kinase_AS"/>
</dbReference>
<keyword evidence="2" id="KW-0723">Serine/threonine-protein kinase</keyword>
<feature type="domain" description="Protein kinase" evidence="8">
    <location>
        <begin position="40"/>
        <end position="394"/>
    </location>
</feature>
<dbReference type="EMBL" id="CAKXYY010000004">
    <property type="protein sequence ID" value="CAH2351812.1"/>
    <property type="molecule type" value="Genomic_DNA"/>
</dbReference>
<gene>
    <name evidence="9" type="ORF">CLIB1423_04S06524</name>
</gene>
<comment type="similarity">
    <text evidence="1">Belongs to the protein kinase superfamily. CMGC Ser/Thr protein kinase family. CDC2/CDKX subfamily.</text>
</comment>
<keyword evidence="3" id="KW-0808">Transferase</keyword>
<dbReference type="PANTHER" id="PTHR24055">
    <property type="entry name" value="MITOGEN-ACTIVATED PROTEIN KINASE"/>
    <property type="match status" value="1"/>
</dbReference>
<dbReference type="FunFam" id="1.10.510.10:FF:000624">
    <property type="entry name" value="Mitogen-activated protein kinase"/>
    <property type="match status" value="1"/>
</dbReference>
<keyword evidence="6" id="KW-0067">ATP-binding</keyword>
<evidence type="ECO:0000256" key="4">
    <source>
        <dbReference type="ARBA" id="ARBA00022741"/>
    </source>
</evidence>
<dbReference type="Gene3D" id="1.10.510.10">
    <property type="entry name" value="Transferase(Phosphotransferase) domain 1"/>
    <property type="match status" value="1"/>
</dbReference>
<dbReference type="Proteomes" id="UP000837801">
    <property type="component" value="Unassembled WGS sequence"/>
</dbReference>
<keyword evidence="5 9" id="KW-0418">Kinase</keyword>
<dbReference type="PROSITE" id="PS00108">
    <property type="entry name" value="PROTEIN_KINASE_ST"/>
    <property type="match status" value="1"/>
</dbReference>
<evidence type="ECO:0000313" key="10">
    <source>
        <dbReference type="Proteomes" id="UP000837801"/>
    </source>
</evidence>
<evidence type="ECO:0000259" key="8">
    <source>
        <dbReference type="PROSITE" id="PS50011"/>
    </source>
</evidence>
<evidence type="ECO:0000256" key="1">
    <source>
        <dbReference type="ARBA" id="ARBA00006485"/>
    </source>
</evidence>
<dbReference type="CDD" id="cd07830">
    <property type="entry name" value="STKc_MAK_like"/>
    <property type="match status" value="1"/>
</dbReference>
<dbReference type="GO" id="GO:0005524">
    <property type="term" value="F:ATP binding"/>
    <property type="evidence" value="ECO:0007669"/>
    <property type="project" value="UniProtKB-KW"/>
</dbReference>
<dbReference type="InterPro" id="IPR050117">
    <property type="entry name" value="MAPK"/>
</dbReference>
<evidence type="ECO:0000256" key="5">
    <source>
        <dbReference type="ARBA" id="ARBA00022777"/>
    </source>
</evidence>
<name>A0A9P0QN55_9ASCO</name>
<comment type="caution">
    <text evidence="9">The sequence shown here is derived from an EMBL/GenBank/DDBJ whole genome shotgun (WGS) entry which is preliminary data.</text>
</comment>
<dbReference type="SMART" id="SM00220">
    <property type="entry name" value="S_TKc"/>
    <property type="match status" value="1"/>
</dbReference>
<dbReference type="PROSITE" id="PS50011">
    <property type="entry name" value="PROTEIN_KINASE_DOM"/>
    <property type="match status" value="1"/>
</dbReference>
<dbReference type="InterPro" id="IPR000719">
    <property type="entry name" value="Prot_kinase_dom"/>
</dbReference>
<dbReference type="Gene3D" id="3.30.200.20">
    <property type="entry name" value="Phosphorylase Kinase, domain 1"/>
    <property type="match status" value="1"/>
</dbReference>
<dbReference type="Pfam" id="PF00069">
    <property type="entry name" value="Pkinase"/>
    <property type="match status" value="1"/>
</dbReference>
<evidence type="ECO:0000256" key="3">
    <source>
        <dbReference type="ARBA" id="ARBA00022679"/>
    </source>
</evidence>